<accession>A0AC58UN53</accession>
<organism evidence="1 2">
    <name type="scientific">Nicotiana tabacum</name>
    <name type="common">Common tobacco</name>
    <dbReference type="NCBI Taxonomy" id="4097"/>
    <lineage>
        <taxon>Eukaryota</taxon>
        <taxon>Viridiplantae</taxon>
        <taxon>Streptophyta</taxon>
        <taxon>Embryophyta</taxon>
        <taxon>Tracheophyta</taxon>
        <taxon>Spermatophyta</taxon>
        <taxon>Magnoliopsida</taxon>
        <taxon>eudicotyledons</taxon>
        <taxon>Gunneridae</taxon>
        <taxon>Pentapetalae</taxon>
        <taxon>asterids</taxon>
        <taxon>lamiids</taxon>
        <taxon>Solanales</taxon>
        <taxon>Solanaceae</taxon>
        <taxon>Nicotianoideae</taxon>
        <taxon>Nicotianeae</taxon>
        <taxon>Nicotiana</taxon>
    </lineage>
</organism>
<keyword evidence="1" id="KW-1185">Reference proteome</keyword>
<sequence length="249" mass="27664">MNMGERGISDIETLQDSCMAFYILFRDDDEMKLPYFTAIAGLGCVLFAIAVPHLSSLRAWLAASTFFSLVYITITFVLSLKDGINAPPRGYGIPESKPSRAFAIIGATGSLVFAFNTGMVPEIQIFASPTYEFLDTKYGFKGSAVDFRNMVFRTIVRVGYLAITTFLSALLPFLGDFMSLTSAISTFPLTFILPNHMHLVAMKKQLSTLQKNWHWLNIVFFGFTSATVLVAAFRLIAVDSKTYNMFADL</sequence>
<proteinExistence type="predicted"/>
<protein>
    <submittedName>
        <fullName evidence="2">Proline transporter 2-like isoform X1</fullName>
    </submittedName>
</protein>
<name>A0AC58UN53_TOBAC</name>
<evidence type="ECO:0000313" key="1">
    <source>
        <dbReference type="Proteomes" id="UP000790787"/>
    </source>
</evidence>
<reference evidence="2" key="2">
    <citation type="submission" date="2025-08" db="UniProtKB">
        <authorList>
            <consortium name="RefSeq"/>
        </authorList>
    </citation>
    <scope>IDENTIFICATION</scope>
    <source>
        <tissue evidence="2">Leaf</tissue>
    </source>
</reference>
<evidence type="ECO:0000313" key="2">
    <source>
        <dbReference type="RefSeq" id="XP_075110930.1"/>
    </source>
</evidence>
<reference evidence="1" key="1">
    <citation type="journal article" date="2014" name="Nat. Commun.">
        <title>The tobacco genome sequence and its comparison with those of tomato and potato.</title>
        <authorList>
            <person name="Sierro N."/>
            <person name="Battey J.N."/>
            <person name="Ouadi S."/>
            <person name="Bakaher N."/>
            <person name="Bovet L."/>
            <person name="Willig A."/>
            <person name="Goepfert S."/>
            <person name="Peitsch M.C."/>
            <person name="Ivanov N.V."/>
        </authorList>
    </citation>
    <scope>NUCLEOTIDE SEQUENCE [LARGE SCALE GENOMIC DNA]</scope>
</reference>
<gene>
    <name evidence="2" type="primary">LOC107825569</name>
</gene>
<dbReference type="RefSeq" id="XP_075110930.1">
    <property type="nucleotide sequence ID" value="XM_075254829.1"/>
</dbReference>
<dbReference type="Proteomes" id="UP000790787">
    <property type="component" value="Chromosome 6"/>
</dbReference>